<keyword evidence="1" id="KW-0812">Transmembrane</keyword>
<evidence type="ECO:0000313" key="2">
    <source>
        <dbReference type="EMBL" id="RUS31975.1"/>
    </source>
</evidence>
<keyword evidence="3" id="KW-1185">Reference proteome</keyword>
<comment type="caution">
    <text evidence="2">The sequence shown here is derived from an EMBL/GenBank/DDBJ whole genome shotgun (WGS) entry which is preliminary data.</text>
</comment>
<dbReference type="AlphaFoldDB" id="A0A433QQB6"/>
<keyword evidence="1" id="KW-1133">Transmembrane helix</keyword>
<gene>
    <name evidence="2" type="ORF">BC938DRAFT_476608</name>
</gene>
<protein>
    <submittedName>
        <fullName evidence="2">Uncharacterized protein</fullName>
    </submittedName>
</protein>
<reference evidence="2 3" key="1">
    <citation type="journal article" date="2018" name="New Phytol.">
        <title>Phylogenomics of Endogonaceae and evolution of mycorrhizas within Mucoromycota.</title>
        <authorList>
            <person name="Chang Y."/>
            <person name="Desiro A."/>
            <person name="Na H."/>
            <person name="Sandor L."/>
            <person name="Lipzen A."/>
            <person name="Clum A."/>
            <person name="Barry K."/>
            <person name="Grigoriev I.V."/>
            <person name="Martin F.M."/>
            <person name="Stajich J.E."/>
            <person name="Smith M.E."/>
            <person name="Bonito G."/>
            <person name="Spatafora J.W."/>
        </authorList>
    </citation>
    <scope>NUCLEOTIDE SEQUENCE [LARGE SCALE GENOMIC DNA]</scope>
    <source>
        <strain evidence="2 3">AD002</strain>
    </source>
</reference>
<name>A0A433QQB6_9FUNG</name>
<dbReference type="EMBL" id="RBNJ01002435">
    <property type="protein sequence ID" value="RUS31975.1"/>
    <property type="molecule type" value="Genomic_DNA"/>
</dbReference>
<evidence type="ECO:0000256" key="1">
    <source>
        <dbReference type="SAM" id="Phobius"/>
    </source>
</evidence>
<dbReference type="Proteomes" id="UP000274822">
    <property type="component" value="Unassembled WGS sequence"/>
</dbReference>
<evidence type="ECO:0000313" key="3">
    <source>
        <dbReference type="Proteomes" id="UP000274822"/>
    </source>
</evidence>
<sequence length="78" mass="8839">MGVPGHNLRHQYRQERGCHSILAGMALLVTINTAFNLLPALRQSHRDVNLSRQQIVGDLQYQERQNGLAVFSGRIPIY</sequence>
<accession>A0A433QQB6</accession>
<organism evidence="2 3">
    <name type="scientific">Jimgerdemannia flammicorona</name>
    <dbReference type="NCBI Taxonomy" id="994334"/>
    <lineage>
        <taxon>Eukaryota</taxon>
        <taxon>Fungi</taxon>
        <taxon>Fungi incertae sedis</taxon>
        <taxon>Mucoromycota</taxon>
        <taxon>Mucoromycotina</taxon>
        <taxon>Endogonomycetes</taxon>
        <taxon>Endogonales</taxon>
        <taxon>Endogonaceae</taxon>
        <taxon>Jimgerdemannia</taxon>
    </lineage>
</organism>
<keyword evidence="1" id="KW-0472">Membrane</keyword>
<feature type="transmembrane region" description="Helical" evidence="1">
    <location>
        <begin position="20"/>
        <end position="41"/>
    </location>
</feature>
<proteinExistence type="predicted"/>